<dbReference type="InterPro" id="IPR036390">
    <property type="entry name" value="WH_DNA-bd_sf"/>
</dbReference>
<dbReference type="Gene3D" id="1.10.10.10">
    <property type="entry name" value="Winged helix-like DNA-binding domain superfamily/Winged helix DNA-binding domain"/>
    <property type="match status" value="1"/>
</dbReference>
<protein>
    <submittedName>
        <fullName evidence="2">Transcriptional regulator, PadR-like family</fullName>
    </submittedName>
</protein>
<sequence>MITIDTDNFKFITIDSDSMSELIVRQKGRLRLMTLWLLWQSPKRGIDIIDDINKMSWGFWKPSPGSIYPLLNKMVEEGTIERTSDGKYKITVKGIEEIKEILPIKQINSIEDSIQELEGLAQFFKEVEKNKLFEYKERILNAVKEIEEVVKGA</sequence>
<dbReference type="EMBL" id="CP001403">
    <property type="protein sequence ID" value="ACP44615.1"/>
    <property type="molecule type" value="Genomic_DNA"/>
</dbReference>
<feature type="domain" description="Transcription regulator PadR N-terminal" evidence="1">
    <location>
        <begin position="35"/>
        <end position="99"/>
    </location>
</feature>
<accession>C3N9F3</accession>
<dbReference type="AlphaFoldDB" id="C3N9F3"/>
<name>C3N9F3_SACI7</name>
<proteinExistence type="predicted"/>
<dbReference type="Proteomes" id="UP000002308">
    <property type="component" value="Chromosome"/>
</dbReference>
<dbReference type="InterPro" id="IPR005149">
    <property type="entry name" value="Tscrpt_reg_PadR_N"/>
</dbReference>
<evidence type="ECO:0000313" key="3">
    <source>
        <dbReference type="Proteomes" id="UP000002308"/>
    </source>
</evidence>
<dbReference type="HOGENOM" id="CLU_063440_1_3_2"/>
<organism evidence="2 3">
    <name type="scientific">Saccharolobus islandicus (strain Y.G.57.14 / Yellowstone #1)</name>
    <name type="common">Sulfolobus islandicus</name>
    <dbReference type="NCBI Taxonomy" id="439386"/>
    <lineage>
        <taxon>Archaea</taxon>
        <taxon>Thermoproteota</taxon>
        <taxon>Thermoprotei</taxon>
        <taxon>Sulfolobales</taxon>
        <taxon>Sulfolobaceae</taxon>
        <taxon>Saccharolobus</taxon>
    </lineage>
</organism>
<dbReference type="KEGG" id="siy:YG5714_0323"/>
<evidence type="ECO:0000313" key="2">
    <source>
        <dbReference type="EMBL" id="ACP44615.1"/>
    </source>
</evidence>
<gene>
    <name evidence="2" type="ordered locus">YG5714_0323</name>
</gene>
<dbReference type="PANTHER" id="PTHR43252:SF5">
    <property type="entry name" value="TRANSCRIPTIONAL REGULATOR, PADR-LIKE FAMILY"/>
    <property type="match status" value="1"/>
</dbReference>
<reference evidence="2 3" key="1">
    <citation type="journal article" date="2009" name="Proc. Natl. Acad. Sci. U.S.A.">
        <title>Biogeography of the Sulfolobus islandicus pan-genome.</title>
        <authorList>
            <person name="Reno M.L."/>
            <person name="Held N.L."/>
            <person name="Fields C.J."/>
            <person name="Burke P.V."/>
            <person name="Whitaker R.J."/>
        </authorList>
    </citation>
    <scope>NUCLEOTIDE SEQUENCE [LARGE SCALE GENOMIC DNA]</scope>
    <source>
        <strain evidence="3">Y.G.57.14 / Yellowstone #1</strain>
    </source>
</reference>
<dbReference type="InterPro" id="IPR036388">
    <property type="entry name" value="WH-like_DNA-bd_sf"/>
</dbReference>
<dbReference type="SUPFAM" id="SSF46785">
    <property type="entry name" value="Winged helix' DNA-binding domain"/>
    <property type="match status" value="1"/>
</dbReference>
<dbReference type="Pfam" id="PF03551">
    <property type="entry name" value="PadR"/>
    <property type="match status" value="1"/>
</dbReference>
<dbReference type="PANTHER" id="PTHR43252">
    <property type="entry name" value="TRANSCRIPTIONAL REGULATOR YQJI"/>
    <property type="match status" value="1"/>
</dbReference>
<evidence type="ECO:0000259" key="1">
    <source>
        <dbReference type="Pfam" id="PF03551"/>
    </source>
</evidence>